<proteinExistence type="predicted"/>
<accession>A0ABR9WTQ4</accession>
<dbReference type="Proteomes" id="UP000656274">
    <property type="component" value="Unassembled WGS sequence"/>
</dbReference>
<gene>
    <name evidence="2" type="ORF">IM755_10010</name>
</gene>
<evidence type="ECO:0000313" key="3">
    <source>
        <dbReference type="Proteomes" id="UP000656274"/>
    </source>
</evidence>
<protein>
    <submittedName>
        <fullName evidence="2">Uncharacterized protein</fullName>
    </submittedName>
</protein>
<name>A0ABR9WTQ4_9FLAO</name>
<keyword evidence="3" id="KW-1185">Reference proteome</keyword>
<dbReference type="RefSeq" id="WP_194096368.1">
    <property type="nucleotide sequence ID" value="NZ_JADFTZ010000004.1"/>
</dbReference>
<sequence>MKGNQAYFIEILKNALKWFVFPNLILFILWQLESETSFTPSLTLLFNIAILPLSLLVTTKSINQKHQKNWWHLNTILFSILLISSIYLNLLNWILSAERDGGNYGRHNIDNGTWMIINLELTIGFVILGIGLLYFISLGNPKSK</sequence>
<evidence type="ECO:0000313" key="2">
    <source>
        <dbReference type="EMBL" id="MBE9577042.1"/>
    </source>
</evidence>
<feature type="transmembrane region" description="Helical" evidence="1">
    <location>
        <begin position="38"/>
        <end position="58"/>
    </location>
</feature>
<reference evidence="2 3" key="1">
    <citation type="submission" date="2020-10" db="EMBL/GenBank/DDBJ databases">
        <title>The genome sequence of Flavobacterium aquaticum 1Y8A.</title>
        <authorList>
            <person name="Liu Y."/>
        </authorList>
    </citation>
    <scope>NUCLEOTIDE SEQUENCE [LARGE SCALE GENOMIC DNA]</scope>
    <source>
        <strain evidence="2 3">1Y8A</strain>
    </source>
</reference>
<keyword evidence="1" id="KW-0812">Transmembrane</keyword>
<evidence type="ECO:0000256" key="1">
    <source>
        <dbReference type="SAM" id="Phobius"/>
    </source>
</evidence>
<comment type="caution">
    <text evidence="2">The sequence shown here is derived from an EMBL/GenBank/DDBJ whole genome shotgun (WGS) entry which is preliminary data.</text>
</comment>
<organism evidence="2 3">
    <name type="scientific">Flavobacterium proteolyticum</name>
    <dbReference type="NCBI Taxonomy" id="2911683"/>
    <lineage>
        <taxon>Bacteria</taxon>
        <taxon>Pseudomonadati</taxon>
        <taxon>Bacteroidota</taxon>
        <taxon>Flavobacteriia</taxon>
        <taxon>Flavobacteriales</taxon>
        <taxon>Flavobacteriaceae</taxon>
        <taxon>Flavobacterium</taxon>
    </lineage>
</organism>
<keyword evidence="1" id="KW-1133">Transmembrane helix</keyword>
<feature type="transmembrane region" description="Helical" evidence="1">
    <location>
        <begin position="115"/>
        <end position="136"/>
    </location>
</feature>
<keyword evidence="1" id="KW-0472">Membrane</keyword>
<dbReference type="EMBL" id="JADFTZ010000004">
    <property type="protein sequence ID" value="MBE9577042.1"/>
    <property type="molecule type" value="Genomic_DNA"/>
</dbReference>
<feature type="transmembrane region" description="Helical" evidence="1">
    <location>
        <begin position="70"/>
        <end position="95"/>
    </location>
</feature>
<feature type="transmembrane region" description="Helical" evidence="1">
    <location>
        <begin position="15"/>
        <end position="32"/>
    </location>
</feature>